<feature type="region of interest" description="Disordered" evidence="1">
    <location>
        <begin position="1"/>
        <end position="21"/>
    </location>
</feature>
<protein>
    <submittedName>
        <fullName evidence="2">Uncharacterized protein</fullName>
    </submittedName>
</protein>
<feature type="region of interest" description="Disordered" evidence="1">
    <location>
        <begin position="161"/>
        <end position="191"/>
    </location>
</feature>
<proteinExistence type="predicted"/>
<comment type="caution">
    <text evidence="2">The sequence shown here is derived from an EMBL/GenBank/DDBJ whole genome shotgun (WGS) entry which is preliminary data.</text>
</comment>
<dbReference type="EMBL" id="VEVO01000003">
    <property type="protein sequence ID" value="KAF0043840.1"/>
    <property type="molecule type" value="Genomic_DNA"/>
</dbReference>
<dbReference type="Proteomes" id="UP000438429">
    <property type="component" value="Unassembled WGS sequence"/>
</dbReference>
<evidence type="ECO:0000313" key="2">
    <source>
        <dbReference type="EMBL" id="KAF0043840.1"/>
    </source>
</evidence>
<feature type="region of interest" description="Disordered" evidence="1">
    <location>
        <begin position="78"/>
        <end position="128"/>
    </location>
</feature>
<sequence length="307" mass="34027">MYTSTASPADRSRGRDAPGAESVTLLQTVPTLLTSFLTRRRLLLCRADLQARSCVKPFDVDRAESQLGIDFFTNSQDTQSIDSEEGEKKIITRPRHRCCSEADEEPSTEQQSVSPPEDTETCGRRPPVSRSFNTETFIALLIFRSQFLFTSSEITEVEASGKIPSSPKAQNSVYKPGSKQITTHRGHTPTRTVNSTRRMEATVKGWIGIKSLYCTRTENVSMFHVVQTGGHFISDGFTELWSIGSCEGHVHIRTCSRVLDLNNKCECHISGDARLTISVLVVSGGNSSCCTDDASKHCRRQYCICCN</sequence>
<reference evidence="2 3" key="1">
    <citation type="submission" date="2019-06" db="EMBL/GenBank/DDBJ databases">
        <title>Draft genomes of female and male turbot (Scophthalmus maximus).</title>
        <authorList>
            <person name="Xu H."/>
            <person name="Xu X.-W."/>
            <person name="Shao C."/>
            <person name="Chen S."/>
        </authorList>
    </citation>
    <scope>NUCLEOTIDE SEQUENCE [LARGE SCALE GENOMIC DNA]</scope>
    <source>
        <strain evidence="2">Ysfricsl-2016a</strain>
        <tissue evidence="2">Blood</tissue>
    </source>
</reference>
<organism evidence="2 3">
    <name type="scientific">Scophthalmus maximus</name>
    <name type="common">Turbot</name>
    <name type="synonym">Psetta maxima</name>
    <dbReference type="NCBI Taxonomy" id="52904"/>
    <lineage>
        <taxon>Eukaryota</taxon>
        <taxon>Metazoa</taxon>
        <taxon>Chordata</taxon>
        <taxon>Craniata</taxon>
        <taxon>Vertebrata</taxon>
        <taxon>Euteleostomi</taxon>
        <taxon>Actinopterygii</taxon>
        <taxon>Neopterygii</taxon>
        <taxon>Teleostei</taxon>
        <taxon>Neoteleostei</taxon>
        <taxon>Acanthomorphata</taxon>
        <taxon>Carangaria</taxon>
        <taxon>Pleuronectiformes</taxon>
        <taxon>Pleuronectoidei</taxon>
        <taxon>Scophthalmidae</taxon>
        <taxon>Scophthalmus</taxon>
    </lineage>
</organism>
<name>A0A6A4TJL0_SCOMX</name>
<accession>A0A6A4TJL0</accession>
<evidence type="ECO:0000313" key="3">
    <source>
        <dbReference type="Proteomes" id="UP000438429"/>
    </source>
</evidence>
<gene>
    <name evidence="2" type="ORF">F2P81_002998</name>
</gene>
<dbReference type="AlphaFoldDB" id="A0A6A4TJL0"/>
<feature type="compositionally biased region" description="Polar residues" evidence="1">
    <location>
        <begin position="167"/>
        <end position="181"/>
    </location>
</feature>
<evidence type="ECO:0000256" key="1">
    <source>
        <dbReference type="SAM" id="MobiDB-lite"/>
    </source>
</evidence>